<evidence type="ECO:0000313" key="2">
    <source>
        <dbReference type="Proteomes" id="UP000486602"/>
    </source>
</evidence>
<name>A0A7K3WSN4_9FLAO</name>
<organism evidence="1 2">
    <name type="scientific">Cryomorpha ignava</name>
    <dbReference type="NCBI Taxonomy" id="101383"/>
    <lineage>
        <taxon>Bacteria</taxon>
        <taxon>Pseudomonadati</taxon>
        <taxon>Bacteroidota</taxon>
        <taxon>Flavobacteriia</taxon>
        <taxon>Flavobacteriales</taxon>
        <taxon>Cryomorphaceae</taxon>
        <taxon>Cryomorpha</taxon>
    </lineage>
</organism>
<protein>
    <submittedName>
        <fullName evidence="1">TonB-dependent receptor</fullName>
    </submittedName>
</protein>
<dbReference type="NCBIfam" id="TIGR03519">
    <property type="entry name" value="T9SS_PorP_fam"/>
    <property type="match status" value="1"/>
</dbReference>
<dbReference type="AlphaFoldDB" id="A0A7K3WSN4"/>
<dbReference type="RefSeq" id="WP_163285059.1">
    <property type="nucleotide sequence ID" value="NZ_JAAGVY010000013.1"/>
</dbReference>
<dbReference type="Pfam" id="PF11751">
    <property type="entry name" value="PorP_SprF"/>
    <property type="match status" value="1"/>
</dbReference>
<dbReference type="Proteomes" id="UP000486602">
    <property type="component" value="Unassembled WGS sequence"/>
</dbReference>
<reference evidence="1 2" key="1">
    <citation type="submission" date="2020-02" db="EMBL/GenBank/DDBJ databases">
        <title>Out from the shadows clarifying the taxonomy of the family Cryomorphaceae and related taxa by utilizing the GTDB taxonomic framework.</title>
        <authorList>
            <person name="Bowman J.P."/>
        </authorList>
    </citation>
    <scope>NUCLEOTIDE SEQUENCE [LARGE SCALE GENOMIC DNA]</scope>
    <source>
        <strain evidence="1 2">QSSC 1-22</strain>
    </source>
</reference>
<evidence type="ECO:0000313" key="1">
    <source>
        <dbReference type="EMBL" id="NEN23665.1"/>
    </source>
</evidence>
<gene>
    <name evidence="1" type="ORF">G3O08_09140</name>
</gene>
<keyword evidence="1" id="KW-0675">Receptor</keyword>
<comment type="caution">
    <text evidence="1">The sequence shown here is derived from an EMBL/GenBank/DDBJ whole genome shotgun (WGS) entry which is preliminary data.</text>
</comment>
<accession>A0A7K3WSN4</accession>
<sequence>MKTIGIIASLFCFAQTLSCQDVHFSQFFFSPQMLNPAEIGNFDAQYRLNANQKTQWKEVSRPYTSFALMGDGRFAFTPKEIAMGLLIMNDNAGDSRYNTLSILAGGSYRYLIHGSEKHSLQGGLQTGVTQIKLNYDALSFNNQFNGVVYDPNLPTGENFARNSRWYFNLNAGATYTYNPEYRKSLTIGFSGHNVTSPKQSFYNDTGIKLPFRSSVYATADWKIAEDFDLMPAVRWMDQATFTEVIFGSALRYVLMDESIIYRSIFAGYFGRFGDSGIAMVGFDLDAWRVAASYDINVSSLKPASRNRGGFEFSVQYLFNKSSGKNQIPHKFCPVFL</sequence>
<dbReference type="SUPFAM" id="SSF56935">
    <property type="entry name" value="Porins"/>
    <property type="match status" value="1"/>
</dbReference>
<keyword evidence="2" id="KW-1185">Reference proteome</keyword>
<dbReference type="EMBL" id="JAAGVY010000013">
    <property type="protein sequence ID" value="NEN23665.1"/>
    <property type="molecule type" value="Genomic_DNA"/>
</dbReference>
<proteinExistence type="predicted"/>
<dbReference type="InterPro" id="IPR019861">
    <property type="entry name" value="PorP/SprF_Bacteroidetes"/>
</dbReference>